<evidence type="ECO:0000313" key="1">
    <source>
        <dbReference type="EMBL" id="SIO57977.1"/>
    </source>
</evidence>
<evidence type="ECO:0000313" key="2">
    <source>
        <dbReference type="Proteomes" id="UP000185003"/>
    </source>
</evidence>
<sequence>NDTTITQVIHVQDTTAPVFAVAAPADTTVDCNSVPAQPVITATDNCSVTPNITVTRNEVRTNGTCANSYILTRTWTATDECGNDTTITQVIHVQDTVAPRFNAIAPADTTVDCNSVPAQPVINATDNCSATGNITITRNEVRTNGTCANTYTLTRTWTAVDECGNDTTIRQIIHVQDTAAPVFSVVIPADTTVDCNSVPAQAVITATDNCSATGNITITRNEVRTNGTCANSYTLTRTWTAVDECGNDTTITQVVHVQDTTAPVVTTVIPAARTVDCDAVPVQEDITATDNCSAVPNISVVKNEVRTNGACANTYTLTRTWVVSDECGNDTTITQVLTVQDTTAPVVTVVIPATRTVDCDAVPVQEDITATDN</sequence>
<dbReference type="AlphaFoldDB" id="A0A1N6KNN1"/>
<name>A0A1N6KNN1_9BACT</name>
<dbReference type="STRING" id="536979.SAMN04488055_5865"/>
<accession>A0A1N6KNN1</accession>
<dbReference type="EMBL" id="FSRA01000003">
    <property type="protein sequence ID" value="SIO57977.1"/>
    <property type="molecule type" value="Genomic_DNA"/>
</dbReference>
<protein>
    <recommendedName>
        <fullName evidence="3">Gliding motility-associated C-terminal domain-containing protein</fullName>
    </recommendedName>
</protein>
<organism evidence="1 2">
    <name type="scientific">Chitinophaga niabensis</name>
    <dbReference type="NCBI Taxonomy" id="536979"/>
    <lineage>
        <taxon>Bacteria</taxon>
        <taxon>Pseudomonadati</taxon>
        <taxon>Bacteroidota</taxon>
        <taxon>Chitinophagia</taxon>
        <taxon>Chitinophagales</taxon>
        <taxon>Chitinophagaceae</taxon>
        <taxon>Chitinophaga</taxon>
    </lineage>
</organism>
<proteinExistence type="predicted"/>
<dbReference type="RefSeq" id="WP_200798417.1">
    <property type="nucleotide sequence ID" value="NZ_FSRA01000003.1"/>
</dbReference>
<feature type="non-terminal residue" evidence="1">
    <location>
        <position position="373"/>
    </location>
</feature>
<reference evidence="1 2" key="1">
    <citation type="submission" date="2016-11" db="EMBL/GenBank/DDBJ databases">
        <authorList>
            <person name="Jaros S."/>
            <person name="Januszkiewicz K."/>
            <person name="Wedrychowicz H."/>
        </authorList>
    </citation>
    <scope>NUCLEOTIDE SEQUENCE [LARGE SCALE GENOMIC DNA]</scope>
    <source>
        <strain evidence="1 2">DSM 24787</strain>
    </source>
</reference>
<gene>
    <name evidence="1" type="ORF">SAMN04488055_5865</name>
</gene>
<dbReference type="Proteomes" id="UP000185003">
    <property type="component" value="Unassembled WGS sequence"/>
</dbReference>
<keyword evidence="2" id="KW-1185">Reference proteome</keyword>
<feature type="non-terminal residue" evidence="1">
    <location>
        <position position="1"/>
    </location>
</feature>
<evidence type="ECO:0008006" key="3">
    <source>
        <dbReference type="Google" id="ProtNLM"/>
    </source>
</evidence>